<comment type="function">
    <text evidence="2">Excises uracil residues from the DNA which can arise as a result of misincorporation of dUMP residues by DNA polymerase or due to deamination of cytosine.</text>
</comment>
<dbReference type="SMART" id="SM00986">
    <property type="entry name" value="UDG"/>
    <property type="match status" value="1"/>
</dbReference>
<reference evidence="9 10" key="1">
    <citation type="submission" date="2018-02" db="EMBL/GenBank/DDBJ databases">
        <title>novel marine gammaproteobacteria from coastal saline agro ecosystem.</title>
        <authorList>
            <person name="Krishnan R."/>
            <person name="Ramesh Kumar N."/>
        </authorList>
    </citation>
    <scope>NUCLEOTIDE SEQUENCE [LARGE SCALE GENOMIC DNA]</scope>
    <source>
        <strain evidence="9 10">228</strain>
    </source>
</reference>
<dbReference type="EC" id="3.2.2.27" evidence="3"/>
<dbReference type="InterPro" id="IPR005122">
    <property type="entry name" value="Uracil-DNA_glycosylase-like"/>
</dbReference>
<keyword evidence="6" id="KW-0378">Hydrolase</keyword>
<feature type="domain" description="Uracil-DNA glycosylase-like" evidence="8">
    <location>
        <begin position="40"/>
        <end position="219"/>
    </location>
</feature>
<evidence type="ECO:0000256" key="1">
    <source>
        <dbReference type="ARBA" id="ARBA00001400"/>
    </source>
</evidence>
<dbReference type="GO" id="GO:0097510">
    <property type="term" value="P:base-excision repair, AP site formation via deaminated base removal"/>
    <property type="evidence" value="ECO:0007669"/>
    <property type="project" value="TreeGrafter"/>
</dbReference>
<evidence type="ECO:0000259" key="8">
    <source>
        <dbReference type="SMART" id="SM00986"/>
    </source>
</evidence>
<dbReference type="SMART" id="SM00987">
    <property type="entry name" value="UreE_C"/>
    <property type="match status" value="1"/>
</dbReference>
<accession>A0A2S5KQG6</accession>
<evidence type="ECO:0000256" key="4">
    <source>
        <dbReference type="ARBA" id="ARBA00018429"/>
    </source>
</evidence>
<dbReference type="Pfam" id="PF03167">
    <property type="entry name" value="UDG"/>
    <property type="match status" value="1"/>
</dbReference>
<dbReference type="InterPro" id="IPR036895">
    <property type="entry name" value="Uracil-DNA_glycosylase-like_sf"/>
</dbReference>
<dbReference type="Gene3D" id="3.40.470.10">
    <property type="entry name" value="Uracil-DNA glycosylase-like domain"/>
    <property type="match status" value="1"/>
</dbReference>
<dbReference type="Proteomes" id="UP000238196">
    <property type="component" value="Unassembled WGS sequence"/>
</dbReference>
<dbReference type="GO" id="GO:0004844">
    <property type="term" value="F:uracil DNA N-glycosylase activity"/>
    <property type="evidence" value="ECO:0007669"/>
    <property type="project" value="UniProtKB-EC"/>
</dbReference>
<dbReference type="PANTHER" id="PTHR11264">
    <property type="entry name" value="URACIL-DNA GLYCOSYLASE"/>
    <property type="match status" value="1"/>
</dbReference>
<name>A0A2S5KQG6_9PROT</name>
<evidence type="ECO:0000256" key="6">
    <source>
        <dbReference type="ARBA" id="ARBA00022801"/>
    </source>
</evidence>
<organism evidence="9 10">
    <name type="scientific">Proteobacteria bacterium 228</name>
    <dbReference type="NCBI Taxonomy" id="2083153"/>
    <lineage>
        <taxon>Bacteria</taxon>
        <taxon>Pseudomonadati</taxon>
        <taxon>Pseudomonadota</taxon>
    </lineage>
</organism>
<dbReference type="CDD" id="cd10027">
    <property type="entry name" value="UDG-F1-like"/>
    <property type="match status" value="1"/>
</dbReference>
<dbReference type="AlphaFoldDB" id="A0A2S5KQG6"/>
<evidence type="ECO:0000256" key="7">
    <source>
        <dbReference type="ARBA" id="ARBA00023204"/>
    </source>
</evidence>
<evidence type="ECO:0000256" key="2">
    <source>
        <dbReference type="ARBA" id="ARBA00002631"/>
    </source>
</evidence>
<gene>
    <name evidence="9" type="ORF">C4K68_12710</name>
</gene>
<dbReference type="PANTHER" id="PTHR11264:SF8">
    <property type="entry name" value="URACIL-DNA GLYCOSYLASE-LIKE DOMAIN-CONTAINING PROTEIN"/>
    <property type="match status" value="1"/>
</dbReference>
<dbReference type="OrthoDB" id="9804372at2"/>
<dbReference type="InterPro" id="IPR002043">
    <property type="entry name" value="UDG_fam1"/>
</dbReference>
<sequence length="223" mass="25750">MHNSWNDFFTEDIKKELDSIWNKIDLIRSTPSKDKAMRLFDFDLNELKVLIIGMDPYPQQNRATGRAFEDGTITNWSQLKRNPSLSNILKLLHSNKFKSPIAPLHQVKNALANNNYIAPPNKLFDGWENQGVLLVNAALTCTIDKPGSHLSLWQEFIKKVLNYIDSYNTEAIWLVWGNDALALTKNRCKKMVSYHPRLHYKKAGSFLNENHFAKVNYINWSGT</sequence>
<dbReference type="EMBL" id="PRLP01000036">
    <property type="protein sequence ID" value="PPC76970.1"/>
    <property type="molecule type" value="Genomic_DNA"/>
</dbReference>
<keyword evidence="5" id="KW-0227">DNA damage</keyword>
<proteinExistence type="predicted"/>
<protein>
    <recommendedName>
        <fullName evidence="4">Uracil-DNA glycosylase</fullName>
        <ecNumber evidence="3">3.2.2.27</ecNumber>
    </recommendedName>
</protein>
<comment type="caution">
    <text evidence="9">The sequence shown here is derived from an EMBL/GenBank/DDBJ whole genome shotgun (WGS) entry which is preliminary data.</text>
</comment>
<evidence type="ECO:0000256" key="3">
    <source>
        <dbReference type="ARBA" id="ARBA00012030"/>
    </source>
</evidence>
<evidence type="ECO:0000313" key="9">
    <source>
        <dbReference type="EMBL" id="PPC76970.1"/>
    </source>
</evidence>
<evidence type="ECO:0000256" key="5">
    <source>
        <dbReference type="ARBA" id="ARBA00022763"/>
    </source>
</evidence>
<dbReference type="SUPFAM" id="SSF52141">
    <property type="entry name" value="Uracil-DNA glycosylase-like"/>
    <property type="match status" value="1"/>
</dbReference>
<keyword evidence="7" id="KW-0234">DNA repair</keyword>
<evidence type="ECO:0000313" key="10">
    <source>
        <dbReference type="Proteomes" id="UP000238196"/>
    </source>
</evidence>
<comment type="catalytic activity">
    <reaction evidence="1">
        <text>Hydrolyzes single-stranded DNA or mismatched double-stranded DNA and polynucleotides, releasing free uracil.</text>
        <dbReference type="EC" id="3.2.2.27"/>
    </reaction>
</comment>